<evidence type="ECO:0000256" key="17">
    <source>
        <dbReference type="PIRSR" id="PIRSR600829-3"/>
    </source>
</evidence>
<keyword evidence="23" id="KW-1185">Reference proteome</keyword>
<keyword evidence="11" id="KW-0443">Lipid metabolism</keyword>
<dbReference type="AlphaFoldDB" id="A0A090IVE2"/>
<dbReference type="GO" id="GO:0005886">
    <property type="term" value="C:plasma membrane"/>
    <property type="evidence" value="ECO:0007669"/>
    <property type="project" value="UniProtKB-SubCell"/>
</dbReference>
<dbReference type="Proteomes" id="UP000040576">
    <property type="component" value="Unassembled WGS sequence"/>
</dbReference>
<feature type="binding site" evidence="17">
    <location>
        <position position="70"/>
    </location>
    <ligand>
        <name>ATP</name>
        <dbReference type="ChEBI" id="CHEBI:30616"/>
    </ligand>
</feature>
<evidence type="ECO:0000256" key="12">
    <source>
        <dbReference type="ARBA" id="ARBA00023136"/>
    </source>
</evidence>
<evidence type="ECO:0000256" key="3">
    <source>
        <dbReference type="ARBA" id="ARBA00022475"/>
    </source>
</evidence>
<evidence type="ECO:0000256" key="5">
    <source>
        <dbReference type="ARBA" id="ARBA00022679"/>
    </source>
</evidence>
<dbReference type="PROSITE" id="PS01069">
    <property type="entry name" value="DAGK_PROKAR"/>
    <property type="match status" value="1"/>
</dbReference>
<dbReference type="GO" id="GO:0016301">
    <property type="term" value="F:kinase activity"/>
    <property type="evidence" value="ECO:0007669"/>
    <property type="project" value="UniProtKB-KW"/>
</dbReference>
<feature type="binding site" evidence="16">
    <location>
        <position position="63"/>
    </location>
    <ligand>
        <name>substrate</name>
    </ligand>
</feature>
<keyword evidence="9 17" id="KW-0067">ATP-binding</keyword>
<dbReference type="KEGG" id="bthv:CQJ30_12420"/>
<proteinExistence type="inferred from homology"/>
<protein>
    <submittedName>
        <fullName evidence="20">Uncharacterized protein</fullName>
    </submittedName>
</protein>
<evidence type="ECO:0000256" key="1">
    <source>
        <dbReference type="ARBA" id="ARBA00004651"/>
    </source>
</evidence>
<evidence type="ECO:0000256" key="19">
    <source>
        <dbReference type="SAM" id="Phobius"/>
    </source>
</evidence>
<dbReference type="eggNOG" id="COG0818">
    <property type="taxonomic scope" value="Bacteria"/>
</dbReference>
<keyword evidence="10 19" id="KW-1133">Transmembrane helix</keyword>
<dbReference type="RefSeq" id="WP_034771130.1">
    <property type="nucleotide sequence ID" value="NZ_CCRF01000064.1"/>
</dbReference>
<evidence type="ECO:0000256" key="18">
    <source>
        <dbReference type="PIRSR" id="PIRSR600829-4"/>
    </source>
</evidence>
<comment type="similarity">
    <text evidence="2">Belongs to the bacterial diacylglycerol kinase family.</text>
</comment>
<dbReference type="InterPro" id="IPR033717">
    <property type="entry name" value="UDPK"/>
</dbReference>
<feature type="active site" description="Proton acceptor" evidence="15">
    <location>
        <position position="63"/>
    </location>
</feature>
<keyword evidence="13" id="KW-0594">Phospholipid biosynthesis</keyword>
<comment type="cofactor">
    <cofactor evidence="18">
        <name>Mg(2+)</name>
        <dbReference type="ChEBI" id="CHEBI:18420"/>
    </cofactor>
    <text evidence="18">Mn(2+), Zn(2+), Cd(2+) and Co(2+) support activity to lesser extents.</text>
</comment>
<keyword evidence="8" id="KW-0418">Kinase</keyword>
<keyword evidence="3" id="KW-1003">Cell membrane</keyword>
<feature type="binding site" evidence="18">
    <location>
        <position position="22"/>
    </location>
    <ligand>
        <name>a divalent metal cation</name>
        <dbReference type="ChEBI" id="CHEBI:60240"/>
    </ligand>
</feature>
<dbReference type="PATRIC" id="fig|35841.6.peg.2434"/>
<dbReference type="EMBL" id="CCRF01000064">
    <property type="protein sequence ID" value="CEE02066.1"/>
    <property type="molecule type" value="Genomic_DNA"/>
</dbReference>
<dbReference type="Proteomes" id="UP000032076">
    <property type="component" value="Unassembled WGS sequence"/>
</dbReference>
<feature type="binding site" evidence="17">
    <location>
        <position position="10"/>
    </location>
    <ligand>
        <name>ATP</name>
        <dbReference type="ChEBI" id="CHEBI:30616"/>
    </ligand>
</feature>
<comment type="subcellular location">
    <subcellularLocation>
        <location evidence="1">Cell membrane</location>
        <topology evidence="1">Multi-pass membrane protein</topology>
    </subcellularLocation>
</comment>
<accession>A0A090IVE2</accession>
<dbReference type="InterPro" id="IPR036945">
    <property type="entry name" value="DAGK_sf"/>
</dbReference>
<keyword evidence="6 19" id="KW-0812">Transmembrane</keyword>
<reference evidence="20 23" key="1">
    <citation type="submission" date="2014-07" db="EMBL/GenBank/DDBJ databases">
        <authorList>
            <person name="Wibberg Daniel"/>
        </authorList>
    </citation>
    <scope>NUCLEOTIDE SEQUENCE [LARGE SCALE GENOMIC DNA]</scope>
</reference>
<evidence type="ECO:0000256" key="2">
    <source>
        <dbReference type="ARBA" id="ARBA00005967"/>
    </source>
</evidence>
<evidence type="ECO:0000313" key="22">
    <source>
        <dbReference type="Proteomes" id="UP000032076"/>
    </source>
</evidence>
<evidence type="ECO:0000256" key="8">
    <source>
        <dbReference type="ARBA" id="ARBA00022777"/>
    </source>
</evidence>
<name>A0A090IVE2_9BACI</name>
<dbReference type="GO" id="GO:0046872">
    <property type="term" value="F:metal ion binding"/>
    <property type="evidence" value="ECO:0007669"/>
    <property type="project" value="UniProtKB-KW"/>
</dbReference>
<keyword evidence="12 19" id="KW-0472">Membrane</keyword>
<evidence type="ECO:0000256" key="10">
    <source>
        <dbReference type="ARBA" id="ARBA00022989"/>
    </source>
</evidence>
<dbReference type="InterPro" id="IPR000829">
    <property type="entry name" value="DAGK"/>
</dbReference>
<evidence type="ECO:0000256" key="15">
    <source>
        <dbReference type="PIRSR" id="PIRSR600829-1"/>
    </source>
</evidence>
<evidence type="ECO:0000256" key="9">
    <source>
        <dbReference type="ARBA" id="ARBA00022840"/>
    </source>
</evidence>
<feature type="binding site" evidence="16">
    <location>
        <position position="3"/>
    </location>
    <ligand>
        <name>substrate</name>
    </ligand>
</feature>
<keyword evidence="18" id="KW-0479">Metal-binding</keyword>
<evidence type="ECO:0000256" key="11">
    <source>
        <dbReference type="ARBA" id="ARBA00023098"/>
    </source>
</evidence>
<evidence type="ECO:0000256" key="6">
    <source>
        <dbReference type="ARBA" id="ARBA00022692"/>
    </source>
</evidence>
<evidence type="ECO:0000256" key="13">
    <source>
        <dbReference type="ARBA" id="ARBA00023209"/>
    </source>
</evidence>
<feature type="transmembrane region" description="Helical" evidence="19">
    <location>
        <begin position="25"/>
        <end position="43"/>
    </location>
</feature>
<evidence type="ECO:0000313" key="23">
    <source>
        <dbReference type="Proteomes" id="UP000040576"/>
    </source>
</evidence>
<keyword evidence="7 17" id="KW-0547">Nucleotide-binding</keyword>
<evidence type="ECO:0000313" key="21">
    <source>
        <dbReference type="EMBL" id="KIO70291.1"/>
    </source>
</evidence>
<feature type="binding site" evidence="17">
    <location>
        <begin position="88"/>
        <end position="89"/>
    </location>
    <ligand>
        <name>ATP</name>
        <dbReference type="ChEBI" id="CHEBI:30616"/>
    </ligand>
</feature>
<evidence type="ECO:0000256" key="7">
    <source>
        <dbReference type="ARBA" id="ARBA00022741"/>
    </source>
</evidence>
<keyword evidence="4" id="KW-0444">Lipid biosynthesis</keyword>
<dbReference type="CDD" id="cd14265">
    <property type="entry name" value="UDPK_IM_like"/>
    <property type="match status" value="1"/>
</dbReference>
<sequence length="120" mass="13590">MRRFFLSFRYAFEGLMTAFKRERNLKVHMIAAFLVIVFGFVFQLTISEWMILILTIAVVIIAELINTAIERTVDLVSPKYHPLAKEAKDIAAAACLISAVTSVIIGILLFGSKLYIFFID</sequence>
<gene>
    <name evidence="21" type="ORF">B4167_0983</name>
    <name evidence="20" type="ORF">BT1A1_2245</name>
</gene>
<reference evidence="21 22" key="2">
    <citation type="submission" date="2015-01" db="EMBL/GenBank/DDBJ databases">
        <title>Draft Genome Sequences of Four Bacillus thermoamylovorans Strains, Isolated From Food Products.</title>
        <authorList>
            <person name="Krawcyk A.O."/>
            <person name="Berendsen E.M."/>
            <person name="Eijlander R.T."/>
            <person name="de Jong A."/>
            <person name="Wells-Bennik M."/>
            <person name="Kuipers O.P."/>
        </authorList>
    </citation>
    <scope>NUCLEOTIDE SEQUENCE [LARGE SCALE GENOMIC DNA]</scope>
    <source>
        <strain evidence="21 22">B4167</strain>
    </source>
</reference>
<evidence type="ECO:0000313" key="20">
    <source>
        <dbReference type="EMBL" id="CEE02066.1"/>
    </source>
</evidence>
<evidence type="ECO:0000256" key="14">
    <source>
        <dbReference type="ARBA" id="ARBA00023264"/>
    </source>
</evidence>
<feature type="binding site" evidence="17">
    <location>
        <position position="3"/>
    </location>
    <ligand>
        <name>ATP</name>
        <dbReference type="ChEBI" id="CHEBI:30616"/>
    </ligand>
</feature>
<evidence type="ECO:0000256" key="4">
    <source>
        <dbReference type="ARBA" id="ARBA00022516"/>
    </source>
</evidence>
<dbReference type="OrthoDB" id="9789934at2"/>
<feature type="binding site" evidence="18">
    <location>
        <position position="70"/>
    </location>
    <ligand>
        <name>a divalent metal cation</name>
        <dbReference type="ChEBI" id="CHEBI:60240"/>
    </ligand>
</feature>
<dbReference type="Gene3D" id="1.10.287.3610">
    <property type="match status" value="1"/>
</dbReference>
<dbReference type="PANTHER" id="PTHR34299">
    <property type="entry name" value="DIACYLGLYCEROL KINASE"/>
    <property type="match status" value="1"/>
</dbReference>
<dbReference type="EMBL" id="JXLU01000147">
    <property type="protein sequence ID" value="KIO70291.1"/>
    <property type="molecule type" value="Genomic_DNA"/>
</dbReference>
<dbReference type="STRING" id="35841.B4167_0983"/>
<feature type="binding site" evidence="17">
    <location>
        <position position="22"/>
    </location>
    <ligand>
        <name>ATP</name>
        <dbReference type="ChEBI" id="CHEBI:30616"/>
    </ligand>
</feature>
<feature type="transmembrane region" description="Helical" evidence="19">
    <location>
        <begin position="49"/>
        <end position="69"/>
    </location>
</feature>
<dbReference type="GeneID" id="92961462"/>
<evidence type="ECO:0000256" key="16">
    <source>
        <dbReference type="PIRSR" id="PIRSR600829-2"/>
    </source>
</evidence>
<keyword evidence="18" id="KW-0460">Magnesium</keyword>
<keyword evidence="14" id="KW-1208">Phospholipid metabolism</keyword>
<dbReference type="PANTHER" id="PTHR34299:SF1">
    <property type="entry name" value="DIACYLGLYCEROL KINASE"/>
    <property type="match status" value="1"/>
</dbReference>
<keyword evidence="5" id="KW-0808">Transferase</keyword>
<dbReference type="Pfam" id="PF01219">
    <property type="entry name" value="DAGK_prokar"/>
    <property type="match status" value="1"/>
</dbReference>
<dbReference type="GO" id="GO:0005524">
    <property type="term" value="F:ATP binding"/>
    <property type="evidence" value="ECO:0007669"/>
    <property type="project" value="UniProtKB-KW"/>
</dbReference>
<organism evidence="20 23">
    <name type="scientific">Caldibacillus thermoamylovorans</name>
    <dbReference type="NCBI Taxonomy" id="35841"/>
    <lineage>
        <taxon>Bacteria</taxon>
        <taxon>Bacillati</taxon>
        <taxon>Bacillota</taxon>
        <taxon>Bacilli</taxon>
        <taxon>Bacillales</taxon>
        <taxon>Bacillaceae</taxon>
        <taxon>Caldibacillus</taxon>
    </lineage>
</organism>
<feature type="transmembrane region" description="Helical" evidence="19">
    <location>
        <begin position="90"/>
        <end position="118"/>
    </location>
</feature>
<dbReference type="GO" id="GO:0008654">
    <property type="term" value="P:phospholipid biosynthetic process"/>
    <property type="evidence" value="ECO:0007669"/>
    <property type="project" value="UniProtKB-KW"/>
</dbReference>